<dbReference type="PANTHER" id="PTHR10253">
    <property type="entry name" value="POLYCOMB PROTEIN"/>
    <property type="match status" value="1"/>
</dbReference>
<evidence type="ECO:0000256" key="2">
    <source>
        <dbReference type="ARBA" id="ARBA00022574"/>
    </source>
</evidence>
<dbReference type="STRING" id="331657.A0A4V5NEN1"/>
<protein>
    <submittedName>
        <fullName evidence="7">Uncharacterized protein</fullName>
    </submittedName>
</protein>
<keyword evidence="4" id="KW-0805">Transcription regulation</keyword>
<dbReference type="InterPro" id="IPR036322">
    <property type="entry name" value="WD40_repeat_dom_sf"/>
</dbReference>
<keyword evidence="9" id="KW-1185">Reference proteome</keyword>
<name>A0A4V5NEN1_9PEZI</name>
<evidence type="ECO:0000313" key="9">
    <source>
        <dbReference type="Proteomes" id="UP000308768"/>
    </source>
</evidence>
<comment type="similarity">
    <text evidence="1">Belongs to the WD repeat ESC family.</text>
</comment>
<feature type="repeat" description="WD" evidence="6">
    <location>
        <begin position="162"/>
        <end position="193"/>
    </location>
</feature>
<evidence type="ECO:0000313" key="8">
    <source>
        <dbReference type="EMBL" id="TKA70845.1"/>
    </source>
</evidence>
<evidence type="ECO:0000256" key="3">
    <source>
        <dbReference type="ARBA" id="ARBA00022737"/>
    </source>
</evidence>
<dbReference type="Pfam" id="PF00400">
    <property type="entry name" value="WD40"/>
    <property type="match status" value="2"/>
</dbReference>
<dbReference type="AlphaFoldDB" id="A0A4V5NEN1"/>
<keyword evidence="2 6" id="KW-0853">WD repeat</keyword>
<dbReference type="InterPro" id="IPR001680">
    <property type="entry name" value="WD40_rpt"/>
</dbReference>
<evidence type="ECO:0000313" key="7">
    <source>
        <dbReference type="EMBL" id="TKA67929.1"/>
    </source>
</evidence>
<comment type="caution">
    <text evidence="7">The sequence shown here is derived from an EMBL/GenBank/DDBJ whole genome shotgun (WGS) entry which is preliminary data.</text>
</comment>
<dbReference type="EMBL" id="NAJN01000612">
    <property type="protein sequence ID" value="TKA70845.1"/>
    <property type="molecule type" value="Genomic_DNA"/>
</dbReference>
<reference evidence="7 9" key="1">
    <citation type="submission" date="2017-03" db="EMBL/GenBank/DDBJ databases">
        <title>Genomes of endolithic fungi from Antarctica.</title>
        <authorList>
            <person name="Coleine C."/>
            <person name="Masonjones S."/>
            <person name="Stajich J.E."/>
        </authorList>
    </citation>
    <scope>NUCLEOTIDE SEQUENCE [LARGE SCALE GENOMIC DNA]</scope>
    <source>
        <strain evidence="7 9">CCFEE 5187</strain>
    </source>
</reference>
<evidence type="ECO:0000256" key="1">
    <source>
        <dbReference type="ARBA" id="ARBA00008075"/>
    </source>
</evidence>
<dbReference type="SMART" id="SM00320">
    <property type="entry name" value="WD40"/>
    <property type="match status" value="3"/>
</dbReference>
<dbReference type="EMBL" id="NAJN01000864">
    <property type="protein sequence ID" value="TKA67929.1"/>
    <property type="molecule type" value="Genomic_DNA"/>
</dbReference>
<proteinExistence type="inferred from homology"/>
<sequence>MPAPVEFPSFKGTAKLSEHDFSVDSQHWFDVKFYPYTTAGADPIFAVTGKSETVICKPVSEKTTAFEVVRWFHDDDDSAQLNSLVWTQDSETGDPLVCVTGVVPKIKILNVVTGELDRLINDLAISPISPCILASASLDHSIRLWNLDHRFATHPCAAIFSGGGHTNGVLTVAFHHTGRYIISGGFDIAVCLWVVPEVPDENALTDRTTIVHYPHFFSTEIHSDYVDCAKFYGDLILSRAAKEKKIVLWKIEGFDSRRDVPPPSAIPTGSRRETRSAFAGSFQRLLQFECPLTQLFYNRFGLFHEFEQHPILVMGNENSKLLFWDLQRLDEGMELDDPVLLKRSKKKHGRNVLENVREGSSNSNSSSGISGGIISPSVPAERKFTINDPFALIPAHHDFTVPKVKFCFRQIAWSKGGEWCVTVGDHGMICVLKRG</sequence>
<evidence type="ECO:0000256" key="6">
    <source>
        <dbReference type="PROSITE-ProRule" id="PRU00221"/>
    </source>
</evidence>
<dbReference type="Proteomes" id="UP000308768">
    <property type="component" value="Unassembled WGS sequence"/>
</dbReference>
<dbReference type="InterPro" id="IPR015943">
    <property type="entry name" value="WD40/YVTN_repeat-like_dom_sf"/>
</dbReference>
<dbReference type="SUPFAM" id="SSF50978">
    <property type="entry name" value="WD40 repeat-like"/>
    <property type="match status" value="1"/>
</dbReference>
<dbReference type="PROSITE" id="PS50082">
    <property type="entry name" value="WD_REPEATS_2"/>
    <property type="match status" value="1"/>
</dbReference>
<evidence type="ECO:0000256" key="5">
    <source>
        <dbReference type="ARBA" id="ARBA00023163"/>
    </source>
</evidence>
<gene>
    <name evidence="8" type="ORF">B0A49_04958</name>
    <name evidence="7" type="ORF">B0A49_06678</name>
</gene>
<dbReference type="Gene3D" id="2.130.10.10">
    <property type="entry name" value="YVTN repeat-like/Quinoprotein amine dehydrogenase"/>
    <property type="match status" value="1"/>
</dbReference>
<organism evidence="7 9">
    <name type="scientific">Cryomyces minteri</name>
    <dbReference type="NCBI Taxonomy" id="331657"/>
    <lineage>
        <taxon>Eukaryota</taxon>
        <taxon>Fungi</taxon>
        <taxon>Dikarya</taxon>
        <taxon>Ascomycota</taxon>
        <taxon>Pezizomycotina</taxon>
        <taxon>Dothideomycetes</taxon>
        <taxon>Dothideomycetes incertae sedis</taxon>
        <taxon>Cryomyces</taxon>
    </lineage>
</organism>
<keyword evidence="5" id="KW-0804">Transcription</keyword>
<accession>A0A4V5NEN1</accession>
<dbReference type="PROSITE" id="PS50294">
    <property type="entry name" value="WD_REPEATS_REGION"/>
    <property type="match status" value="1"/>
</dbReference>
<evidence type="ECO:0000256" key="4">
    <source>
        <dbReference type="ARBA" id="ARBA00023015"/>
    </source>
</evidence>
<keyword evidence="3" id="KW-0677">Repeat</keyword>
<dbReference type="OrthoDB" id="7318948at2759"/>
<dbReference type="InterPro" id="IPR051243">
    <property type="entry name" value="PcG_WD-repeat"/>
</dbReference>